<reference evidence="11 12" key="1">
    <citation type="submission" date="2018-06" db="EMBL/GenBank/DDBJ databases">
        <title>Genomic Encyclopedia of Type Strains, Phase IV (KMG-IV): sequencing the most valuable type-strain genomes for metagenomic binning, comparative biology and taxonomic classification.</title>
        <authorList>
            <person name="Goeker M."/>
        </authorList>
    </citation>
    <scope>NUCLEOTIDE SEQUENCE [LARGE SCALE GENOMIC DNA]</scope>
    <source>
        <strain evidence="11 12">DSM 18048</strain>
    </source>
</reference>
<dbReference type="AlphaFoldDB" id="A0A318SBU7"/>
<dbReference type="OrthoDB" id="9786954at2"/>
<keyword evidence="12" id="KW-1185">Reference proteome</keyword>
<organism evidence="11 12">
    <name type="scientific">Deinococcus yavapaiensis KR-236</name>
    <dbReference type="NCBI Taxonomy" id="694435"/>
    <lineage>
        <taxon>Bacteria</taxon>
        <taxon>Thermotogati</taxon>
        <taxon>Deinococcota</taxon>
        <taxon>Deinococci</taxon>
        <taxon>Deinococcales</taxon>
        <taxon>Deinococcaceae</taxon>
        <taxon>Deinococcus</taxon>
    </lineage>
</organism>
<dbReference type="InterPro" id="IPR044643">
    <property type="entry name" value="TrpF_fam"/>
</dbReference>
<dbReference type="RefSeq" id="WP_110888909.1">
    <property type="nucleotide sequence ID" value="NZ_QJSX01000029.1"/>
</dbReference>
<dbReference type="CDD" id="cd00405">
    <property type="entry name" value="PRAI"/>
    <property type="match status" value="1"/>
</dbReference>
<dbReference type="SUPFAM" id="SSF51366">
    <property type="entry name" value="Ribulose-phoshate binding barrel"/>
    <property type="match status" value="1"/>
</dbReference>
<proteinExistence type="inferred from homology"/>
<evidence type="ECO:0000256" key="1">
    <source>
        <dbReference type="ARBA" id="ARBA00001164"/>
    </source>
</evidence>
<evidence type="ECO:0000256" key="3">
    <source>
        <dbReference type="ARBA" id="ARBA00012572"/>
    </source>
</evidence>
<dbReference type="Proteomes" id="UP000248326">
    <property type="component" value="Unassembled WGS sequence"/>
</dbReference>
<dbReference type="PANTHER" id="PTHR42894">
    <property type="entry name" value="N-(5'-PHOSPHORIBOSYL)ANTHRANILATE ISOMERASE"/>
    <property type="match status" value="1"/>
</dbReference>
<feature type="domain" description="N-(5'phosphoribosyl) anthranilate isomerase (PRAI)" evidence="10">
    <location>
        <begin position="6"/>
        <end position="192"/>
    </location>
</feature>
<evidence type="ECO:0000256" key="7">
    <source>
        <dbReference type="ARBA" id="ARBA00023141"/>
    </source>
</evidence>
<keyword evidence="7 9" id="KW-0057">Aromatic amino acid biosynthesis</keyword>
<keyword evidence="8 9" id="KW-0413">Isomerase</keyword>
<dbReference type="GO" id="GO:0004640">
    <property type="term" value="F:phosphoribosylanthranilate isomerase activity"/>
    <property type="evidence" value="ECO:0007669"/>
    <property type="project" value="UniProtKB-UniRule"/>
</dbReference>
<evidence type="ECO:0000313" key="11">
    <source>
        <dbReference type="EMBL" id="PYE48392.1"/>
    </source>
</evidence>
<dbReference type="EMBL" id="QJSX01000029">
    <property type="protein sequence ID" value="PYE48392.1"/>
    <property type="molecule type" value="Genomic_DNA"/>
</dbReference>
<dbReference type="GO" id="GO:0000162">
    <property type="term" value="P:L-tryptophan biosynthetic process"/>
    <property type="evidence" value="ECO:0007669"/>
    <property type="project" value="UniProtKB-UniRule"/>
</dbReference>
<evidence type="ECO:0000256" key="4">
    <source>
        <dbReference type="ARBA" id="ARBA00022272"/>
    </source>
</evidence>
<dbReference type="HAMAP" id="MF_00135">
    <property type="entry name" value="PRAI"/>
    <property type="match status" value="1"/>
</dbReference>
<comment type="caution">
    <text evidence="11">The sequence shown here is derived from an EMBL/GenBank/DDBJ whole genome shotgun (WGS) entry which is preliminary data.</text>
</comment>
<comment type="catalytic activity">
    <reaction evidence="1 9">
        <text>N-(5-phospho-beta-D-ribosyl)anthranilate = 1-(2-carboxyphenylamino)-1-deoxy-D-ribulose 5-phosphate</text>
        <dbReference type="Rhea" id="RHEA:21540"/>
        <dbReference type="ChEBI" id="CHEBI:18277"/>
        <dbReference type="ChEBI" id="CHEBI:58613"/>
        <dbReference type="EC" id="5.3.1.24"/>
    </reaction>
</comment>
<protein>
    <recommendedName>
        <fullName evidence="4 9">N-(5'-phosphoribosyl)anthranilate isomerase</fullName>
        <shortName evidence="9">PRAI</shortName>
        <ecNumber evidence="3 9">5.3.1.24</ecNumber>
    </recommendedName>
</protein>
<name>A0A318SBU7_9DEIO</name>
<keyword evidence="5 9" id="KW-0028">Amino-acid biosynthesis</keyword>
<evidence type="ECO:0000259" key="10">
    <source>
        <dbReference type="Pfam" id="PF00697"/>
    </source>
</evidence>
<dbReference type="InterPro" id="IPR013785">
    <property type="entry name" value="Aldolase_TIM"/>
</dbReference>
<evidence type="ECO:0000256" key="5">
    <source>
        <dbReference type="ARBA" id="ARBA00022605"/>
    </source>
</evidence>
<dbReference type="EC" id="5.3.1.24" evidence="3 9"/>
<dbReference type="InterPro" id="IPR001240">
    <property type="entry name" value="PRAI_dom"/>
</dbReference>
<gene>
    <name evidence="9" type="primary">trpF</name>
    <name evidence="11" type="ORF">DES52_12911</name>
</gene>
<dbReference type="UniPathway" id="UPA00035">
    <property type="reaction ID" value="UER00042"/>
</dbReference>
<dbReference type="PANTHER" id="PTHR42894:SF1">
    <property type="entry name" value="N-(5'-PHOSPHORIBOSYL)ANTHRANILATE ISOMERASE"/>
    <property type="match status" value="1"/>
</dbReference>
<dbReference type="Pfam" id="PF00697">
    <property type="entry name" value="PRAI"/>
    <property type="match status" value="1"/>
</dbReference>
<dbReference type="Gene3D" id="3.20.20.70">
    <property type="entry name" value="Aldolase class I"/>
    <property type="match status" value="1"/>
</dbReference>
<comment type="similarity">
    <text evidence="9">Belongs to the TrpF family.</text>
</comment>
<evidence type="ECO:0000256" key="8">
    <source>
        <dbReference type="ARBA" id="ARBA00023235"/>
    </source>
</evidence>
<dbReference type="InterPro" id="IPR011060">
    <property type="entry name" value="RibuloseP-bd_barrel"/>
</dbReference>
<accession>A0A318SBU7</accession>
<keyword evidence="6 9" id="KW-0822">Tryptophan biosynthesis</keyword>
<evidence type="ECO:0000256" key="9">
    <source>
        <dbReference type="HAMAP-Rule" id="MF_00135"/>
    </source>
</evidence>
<evidence type="ECO:0000313" key="12">
    <source>
        <dbReference type="Proteomes" id="UP000248326"/>
    </source>
</evidence>
<sequence>MSRTRVKICGTTSAEDALLAQDAGADAIGLIFASISKRRVDVAAARRISLALDPSFGRIGVFLDASLDEVLRTAHEARLSAVQVHGEVGDAFLDVLLNFWPVLRALRPGDEIPTPRTGLSLLFDAAKPGGGVPFDWRSVPFPAGAWLAGGLSPENVCEAMTLLRPFGVDAVSSLERGPGRKDPARVRAFVEQSRRFDGERFLSS</sequence>
<evidence type="ECO:0000256" key="2">
    <source>
        <dbReference type="ARBA" id="ARBA00004664"/>
    </source>
</evidence>
<comment type="pathway">
    <text evidence="2 9">Amino-acid biosynthesis; L-tryptophan biosynthesis; L-tryptophan from chorismate: step 3/5.</text>
</comment>
<evidence type="ECO:0000256" key="6">
    <source>
        <dbReference type="ARBA" id="ARBA00022822"/>
    </source>
</evidence>